<accession>A0A674PI49</accession>
<dbReference type="InterPro" id="IPR036188">
    <property type="entry name" value="FAD/NAD-bd_sf"/>
</dbReference>
<dbReference type="InterPro" id="IPR055275">
    <property type="entry name" value="Ferredox_Rdtase"/>
</dbReference>
<evidence type="ECO:0000256" key="8">
    <source>
        <dbReference type="ARBA" id="ARBA00022630"/>
    </source>
</evidence>
<dbReference type="FunFam" id="3.50.50.60:FF:000036">
    <property type="entry name" value="NADPH:adrenodoxin oxidoreductase, mitochondrial"/>
    <property type="match status" value="1"/>
</dbReference>
<keyword evidence="10 16" id="KW-0521">NADP</keyword>
<evidence type="ECO:0000256" key="16">
    <source>
        <dbReference type="PIRNR" id="PIRNR000362"/>
    </source>
</evidence>
<sequence length="498" mass="54981">MIGQKLLFSGLRTSASRWINRLNEGETPKVCIVGSGPAGFYTAHHVIKARQDAEVDIYERLPVPFGLVRFGVAPDHPEVKNVINTFTQTAKHSRCNFYGNINVGKDVSVEELQQAYHAVVLSYGAEDNRKMGIPGEDLAGVYSAKDFVGWYNGLPSCQKLNPDLSCDTAVILGQGNVALDVARILLSPINILKKTDITQPALEALEKSQVRRVLIVGRRGPIQIACTIKELREMAKLPGTRPEMLAADFDGITEALKNVPRPRKRLTELLLKTALEVPNEEEQERRSKASRVWAFQFFRSPVEVLASPDKTRTAGIRLAVNRLEGSGERAQAVLTGELEDVPCGLIISSIGYKSTLIDPSVPFDSHKAIVPNINGRVQQVAGLYCSGWLKTGPTGVIATTMNNSFDTAKSLLDDMQAAGIPMEFQGFDCGSKLLYVEITCFVSTGVKPVLFSDWEKIDSVETSKGEAIGKPREKILTVQEMLQTWFRKFNMTCCMYHY</sequence>
<evidence type="ECO:0000256" key="7">
    <source>
        <dbReference type="ARBA" id="ARBA00022448"/>
    </source>
</evidence>
<keyword evidence="9 16" id="KW-0274">FAD</keyword>
<evidence type="ECO:0000256" key="17">
    <source>
        <dbReference type="PIRSR" id="PIRSR000362-1"/>
    </source>
</evidence>
<feature type="binding site" evidence="17">
    <location>
        <position position="388"/>
    </location>
    <ligand>
        <name>FAD</name>
        <dbReference type="ChEBI" id="CHEBI:57692"/>
    </ligand>
</feature>
<dbReference type="SUPFAM" id="SSF51971">
    <property type="entry name" value="Nucleotide-binding domain"/>
    <property type="match status" value="2"/>
</dbReference>
<dbReference type="UniPathway" id="UPA00296"/>
<evidence type="ECO:0000313" key="20">
    <source>
        <dbReference type="Ensembl" id="ENSTRUP00000085298.1"/>
    </source>
</evidence>
<feature type="binding site" evidence="17">
    <location>
        <position position="103"/>
    </location>
    <ligand>
        <name>FAD</name>
        <dbReference type="ChEBI" id="CHEBI:57692"/>
    </ligand>
</feature>
<dbReference type="EC" id="1.18.1.6" evidence="5 16"/>
<feature type="binding site" evidence="18">
    <location>
        <position position="395"/>
    </location>
    <ligand>
        <name>NADP(+)</name>
        <dbReference type="ChEBI" id="CHEBI:58349"/>
    </ligand>
</feature>
<evidence type="ECO:0000256" key="12">
    <source>
        <dbReference type="ARBA" id="ARBA00022982"/>
    </source>
</evidence>
<dbReference type="InterPro" id="IPR023753">
    <property type="entry name" value="FAD/NAD-binding_dom"/>
</dbReference>
<proteinExistence type="inferred from homology"/>
<comment type="subcellular location">
    <subcellularLocation>
        <location evidence="2 16">Mitochondrion</location>
    </subcellularLocation>
</comment>
<dbReference type="PIRSF" id="PIRSF000362">
    <property type="entry name" value="FNR"/>
    <property type="match status" value="1"/>
</dbReference>
<dbReference type="GO" id="GO:0005739">
    <property type="term" value="C:mitochondrion"/>
    <property type="evidence" value="ECO:0007669"/>
    <property type="project" value="UniProtKB-SubCell"/>
</dbReference>
<comment type="pathway">
    <text evidence="3">Steroid metabolism; cholesterol metabolism.</text>
</comment>
<evidence type="ECO:0000256" key="1">
    <source>
        <dbReference type="ARBA" id="ARBA00001974"/>
    </source>
</evidence>
<dbReference type="AlphaFoldDB" id="A0A674PI49"/>
<dbReference type="Gene3D" id="3.50.50.60">
    <property type="entry name" value="FAD/NAD(P)-binding domain"/>
    <property type="match status" value="1"/>
</dbReference>
<evidence type="ECO:0000256" key="15">
    <source>
        <dbReference type="ARBA" id="ARBA00048933"/>
    </source>
</evidence>
<feature type="binding site" evidence="17">
    <location>
        <position position="38"/>
    </location>
    <ligand>
        <name>FAD</name>
        <dbReference type="ChEBI" id="CHEBI:57692"/>
    </ligand>
</feature>
<dbReference type="SUPFAM" id="SSF51905">
    <property type="entry name" value="FAD/NAD(P)-binding domain"/>
    <property type="match status" value="1"/>
</dbReference>
<feature type="domain" description="FAD/NAD(P)-binding" evidence="19">
    <location>
        <begin position="29"/>
        <end position="185"/>
    </location>
</feature>
<evidence type="ECO:0000256" key="13">
    <source>
        <dbReference type="ARBA" id="ARBA00023002"/>
    </source>
</evidence>
<feature type="binding site" evidence="17">
    <location>
        <begin position="395"/>
        <end position="397"/>
    </location>
    <ligand>
        <name>FAD</name>
        <dbReference type="ChEBI" id="CHEBI:57692"/>
    </ligand>
</feature>
<evidence type="ECO:0000256" key="10">
    <source>
        <dbReference type="ARBA" id="ARBA00022857"/>
    </source>
</evidence>
<comment type="cofactor">
    <cofactor evidence="1 16 17">
        <name>FAD</name>
        <dbReference type="ChEBI" id="CHEBI:57692"/>
    </cofactor>
</comment>
<feature type="binding site" evidence="17">
    <location>
        <position position="59"/>
    </location>
    <ligand>
        <name>FAD</name>
        <dbReference type="ChEBI" id="CHEBI:57692"/>
    </ligand>
</feature>
<evidence type="ECO:0000256" key="5">
    <source>
        <dbReference type="ARBA" id="ARBA00013219"/>
    </source>
</evidence>
<evidence type="ECO:0000256" key="4">
    <source>
        <dbReference type="ARBA" id="ARBA00008312"/>
    </source>
</evidence>
<evidence type="ECO:0000256" key="3">
    <source>
        <dbReference type="ARBA" id="ARBA00004731"/>
    </source>
</evidence>
<dbReference type="GO" id="GO:0008203">
    <property type="term" value="P:cholesterol metabolic process"/>
    <property type="evidence" value="ECO:0007669"/>
    <property type="project" value="UniProtKB-UniPathway"/>
</dbReference>
<evidence type="ECO:0000256" key="9">
    <source>
        <dbReference type="ARBA" id="ARBA00022827"/>
    </source>
</evidence>
<evidence type="ECO:0000256" key="18">
    <source>
        <dbReference type="PIRSR" id="PIRSR000362-2"/>
    </source>
</evidence>
<evidence type="ECO:0000259" key="19">
    <source>
        <dbReference type="Pfam" id="PF07992"/>
    </source>
</evidence>
<dbReference type="Gene3D" id="3.40.50.720">
    <property type="entry name" value="NAD(P)-binding Rossmann-like Domain"/>
    <property type="match status" value="1"/>
</dbReference>
<dbReference type="OMA" id="RFNFIGN"/>
<evidence type="ECO:0000256" key="11">
    <source>
        <dbReference type="ARBA" id="ARBA00022946"/>
    </source>
</evidence>
<evidence type="ECO:0000256" key="2">
    <source>
        <dbReference type="ARBA" id="ARBA00004173"/>
    </source>
</evidence>
<reference evidence="20" key="3">
    <citation type="submission" date="2025-09" db="UniProtKB">
        <authorList>
            <consortium name="Ensembl"/>
        </authorList>
    </citation>
    <scope>IDENTIFICATION</scope>
</reference>
<dbReference type="Pfam" id="PF07992">
    <property type="entry name" value="Pyr_redox_2"/>
    <property type="match status" value="1"/>
</dbReference>
<dbReference type="InterPro" id="IPR021163">
    <property type="entry name" value="Ferredox_Rdtase_adrenod"/>
</dbReference>
<evidence type="ECO:0000256" key="6">
    <source>
        <dbReference type="ARBA" id="ARBA00016287"/>
    </source>
</evidence>
<evidence type="ECO:0000256" key="14">
    <source>
        <dbReference type="ARBA" id="ARBA00023128"/>
    </source>
</evidence>
<comment type="similarity">
    <text evidence="4 16">Belongs to the ferredoxin--NADP reductase type 1 family.</text>
</comment>
<dbReference type="GO" id="GO:0016491">
    <property type="term" value="F:oxidoreductase activity"/>
    <property type="evidence" value="ECO:0007669"/>
    <property type="project" value="UniProtKB-KW"/>
</dbReference>
<evidence type="ECO:0000313" key="21">
    <source>
        <dbReference type="Proteomes" id="UP000005226"/>
    </source>
</evidence>
<protein>
    <recommendedName>
        <fullName evidence="6 16">NADPH:adrenodoxin oxidoreductase, mitochondrial</fullName>
        <ecNumber evidence="5 16">1.18.1.6</ecNumber>
    </recommendedName>
</protein>
<gene>
    <name evidence="20" type="primary">fdxr</name>
</gene>
<dbReference type="PANTHER" id="PTHR48467">
    <property type="entry name" value="GLUTAMATE SYNTHASE 1 [NADH], CHLOROPLASTIC-LIKE"/>
    <property type="match status" value="1"/>
</dbReference>
<feature type="binding site" evidence="18">
    <location>
        <begin position="174"/>
        <end position="177"/>
    </location>
    <ligand>
        <name>NADP(+)</name>
        <dbReference type="ChEBI" id="CHEBI:58349"/>
    </ligand>
</feature>
<comment type="catalytic activity">
    <reaction evidence="15 16">
        <text>2 reduced [adrenodoxin] + NADP(+) + H(+) = 2 oxidized [adrenodoxin] + NADPH</text>
        <dbReference type="Rhea" id="RHEA:42312"/>
        <dbReference type="Rhea" id="RHEA-COMP:9998"/>
        <dbReference type="Rhea" id="RHEA-COMP:9999"/>
        <dbReference type="ChEBI" id="CHEBI:15378"/>
        <dbReference type="ChEBI" id="CHEBI:33737"/>
        <dbReference type="ChEBI" id="CHEBI:33738"/>
        <dbReference type="ChEBI" id="CHEBI:57783"/>
        <dbReference type="ChEBI" id="CHEBI:58349"/>
        <dbReference type="EC" id="1.18.1.6"/>
    </reaction>
</comment>
<reference evidence="20" key="2">
    <citation type="submission" date="2025-08" db="UniProtKB">
        <authorList>
            <consortium name="Ensembl"/>
        </authorList>
    </citation>
    <scope>IDENTIFICATION</scope>
</reference>
<feature type="binding site" evidence="18">
    <location>
        <position position="230"/>
    </location>
    <ligand>
        <name>NADP(+)</name>
        <dbReference type="ChEBI" id="CHEBI:58349"/>
    </ligand>
</feature>
<name>A0A674PI49_TAKRU</name>
<keyword evidence="7" id="KW-0813">Transport</keyword>
<dbReference type="GeneTree" id="ENSGT00390000013574"/>
<dbReference type="PANTHER" id="PTHR48467:SF1">
    <property type="entry name" value="GLUTAMATE SYNTHASE 1 [NADH], CHLOROPLASTIC-LIKE"/>
    <property type="match status" value="1"/>
</dbReference>
<organism evidence="20 21">
    <name type="scientific">Takifugu rubripes</name>
    <name type="common">Japanese pufferfish</name>
    <name type="synonym">Fugu rubripes</name>
    <dbReference type="NCBI Taxonomy" id="31033"/>
    <lineage>
        <taxon>Eukaryota</taxon>
        <taxon>Metazoa</taxon>
        <taxon>Chordata</taxon>
        <taxon>Craniata</taxon>
        <taxon>Vertebrata</taxon>
        <taxon>Euteleostomi</taxon>
        <taxon>Actinopterygii</taxon>
        <taxon>Neopterygii</taxon>
        <taxon>Teleostei</taxon>
        <taxon>Neoteleostei</taxon>
        <taxon>Acanthomorphata</taxon>
        <taxon>Eupercaria</taxon>
        <taxon>Tetraodontiformes</taxon>
        <taxon>Tetradontoidea</taxon>
        <taxon>Tetraodontidae</taxon>
        <taxon>Takifugu</taxon>
    </lineage>
</organism>
<keyword evidence="12" id="KW-0249">Electron transport</keyword>
<feature type="binding site" evidence="17">
    <location>
        <position position="67"/>
    </location>
    <ligand>
        <name>FAD</name>
        <dbReference type="ChEBI" id="CHEBI:57692"/>
    </ligand>
</feature>
<keyword evidence="14 16" id="KW-0496">Mitochondrion</keyword>
<feature type="binding site" evidence="18">
    <location>
        <begin position="218"/>
        <end position="219"/>
    </location>
    <ligand>
        <name>NADP(+)</name>
        <dbReference type="ChEBI" id="CHEBI:58349"/>
    </ligand>
</feature>
<reference evidence="20 21" key="1">
    <citation type="journal article" date="2011" name="Genome Biol. Evol.">
        <title>Integration of the genetic map and genome assembly of fugu facilitates insights into distinct features of genome evolution in teleosts and mammals.</title>
        <authorList>
            <person name="Kai W."/>
            <person name="Kikuchi K."/>
            <person name="Tohari S."/>
            <person name="Chew A.K."/>
            <person name="Tay A."/>
            <person name="Fujiwara A."/>
            <person name="Hosoya S."/>
            <person name="Suetake H."/>
            <person name="Naruse K."/>
            <person name="Brenner S."/>
            <person name="Suzuki Y."/>
            <person name="Venkatesh B."/>
        </authorList>
    </citation>
    <scope>NUCLEOTIDE SEQUENCE [LARGE SCALE GENOMIC DNA]</scope>
</reference>
<keyword evidence="8 16" id="KW-0285">Flavoprotein</keyword>
<keyword evidence="11" id="KW-0809">Transit peptide</keyword>
<keyword evidence="21" id="KW-1185">Reference proteome</keyword>
<dbReference type="Ensembl" id="ENSTRUT00000080407.1">
    <property type="protein sequence ID" value="ENSTRUP00000085298.1"/>
    <property type="gene ID" value="ENSTRUG00000008164.3"/>
</dbReference>
<dbReference type="Proteomes" id="UP000005226">
    <property type="component" value="Chromosome 1"/>
</dbReference>
<dbReference type="PRINTS" id="PR00419">
    <property type="entry name" value="ADXRDTASE"/>
</dbReference>
<keyword evidence="13 16" id="KW-0560">Oxidoreductase</keyword>